<dbReference type="GO" id="GO:0005829">
    <property type="term" value="C:cytosol"/>
    <property type="evidence" value="ECO:0007669"/>
    <property type="project" value="TreeGrafter"/>
</dbReference>
<dbReference type="GeneTree" id="ENSGT00390000006998"/>
<sequence>MPCVTWLLTEAQRAGVGRDPWLGPPSFQPSTLPPCRYGVNRLEEMLRPLVEEGLRCVLVFGVPSRVPKDERGSAADSEDSPTIEAVRLLRKTFPSLLVACDVCLCPYTSHGHCGLLSENGAIQAKESRQRLAEVALAYAKAGLRDEL</sequence>
<accession>A0A9L0JXK1</accession>
<dbReference type="SMART" id="SM01004">
    <property type="entry name" value="ALAD"/>
    <property type="match status" value="1"/>
</dbReference>
<evidence type="ECO:0000313" key="13">
    <source>
        <dbReference type="Proteomes" id="UP000694387"/>
    </source>
</evidence>
<evidence type="ECO:0000256" key="2">
    <source>
        <dbReference type="ARBA" id="ARBA00008055"/>
    </source>
</evidence>
<dbReference type="Ensembl" id="ENSEAST00005075877.1">
    <property type="protein sequence ID" value="ENSEASP00005058006.1"/>
    <property type="gene ID" value="ENSEASG00005022670.2"/>
</dbReference>
<name>A0A9L0JXK1_EQUAS</name>
<comment type="function">
    <text evidence="7">Catalyzes an early step in the biosynthesis of tetrapyrroles. Binds two molecules of 5-aminolevulinate per subunit, each at a distinct site, and catalyzes their condensation to form porphobilinogen.</text>
</comment>
<keyword evidence="5" id="KW-0456">Lyase</keyword>
<dbReference type="AlphaFoldDB" id="A0A9L0JXK1"/>
<evidence type="ECO:0000256" key="9">
    <source>
        <dbReference type="ARBA" id="ARBA00032837"/>
    </source>
</evidence>
<evidence type="ECO:0000256" key="8">
    <source>
        <dbReference type="ARBA" id="ARBA00025861"/>
    </source>
</evidence>
<comment type="pathway">
    <text evidence="1">Porphyrin-containing compound metabolism; protoporphyrin-IX biosynthesis; coproporphyrinogen-III from 5-aminolevulinate: step 1/4.</text>
</comment>
<protein>
    <recommendedName>
        <fullName evidence="3">porphobilinogen synthase</fullName>
        <ecNumber evidence="3">4.2.1.24</ecNumber>
    </recommendedName>
    <alternativeName>
        <fullName evidence="9">Porphobilinogen synthase</fullName>
    </alternativeName>
</protein>
<keyword evidence="13" id="KW-1185">Reference proteome</keyword>
<dbReference type="PANTHER" id="PTHR11458:SF0">
    <property type="entry name" value="DELTA-AMINOLEVULINIC ACID DEHYDRATASE"/>
    <property type="match status" value="1"/>
</dbReference>
<evidence type="ECO:0000256" key="5">
    <source>
        <dbReference type="ARBA" id="ARBA00023239"/>
    </source>
</evidence>
<reference evidence="12" key="2">
    <citation type="submission" date="2025-08" db="UniProtKB">
        <authorList>
            <consortium name="Ensembl"/>
        </authorList>
    </citation>
    <scope>IDENTIFICATION</scope>
</reference>
<dbReference type="GO" id="GO:0006783">
    <property type="term" value="P:heme biosynthetic process"/>
    <property type="evidence" value="ECO:0007669"/>
    <property type="project" value="UniProtKB-KW"/>
</dbReference>
<proteinExistence type="inferred from homology"/>
<organism evidence="12 13">
    <name type="scientific">Equus asinus</name>
    <name type="common">Donkey</name>
    <name type="synonym">Equus africanus asinus</name>
    <dbReference type="NCBI Taxonomy" id="9793"/>
    <lineage>
        <taxon>Eukaryota</taxon>
        <taxon>Metazoa</taxon>
        <taxon>Chordata</taxon>
        <taxon>Craniata</taxon>
        <taxon>Vertebrata</taxon>
        <taxon>Euteleostomi</taxon>
        <taxon>Mammalia</taxon>
        <taxon>Eutheria</taxon>
        <taxon>Laurasiatheria</taxon>
        <taxon>Perissodactyla</taxon>
        <taxon>Equidae</taxon>
        <taxon>Equus</taxon>
    </lineage>
</organism>
<reference evidence="12 13" key="1">
    <citation type="journal article" date="2020" name="Nat. Commun.">
        <title>Donkey genomes provide new insights into domestication and selection for coat color.</title>
        <authorList>
            <person name="Wang"/>
            <person name="C."/>
            <person name="Li"/>
            <person name="H."/>
            <person name="Guo"/>
            <person name="Y."/>
            <person name="Huang"/>
            <person name="J."/>
            <person name="Sun"/>
            <person name="Y."/>
            <person name="Min"/>
            <person name="J."/>
            <person name="Wang"/>
            <person name="J."/>
            <person name="Fang"/>
            <person name="X."/>
            <person name="Zhao"/>
            <person name="Z."/>
            <person name="Wang"/>
            <person name="S."/>
            <person name="Zhang"/>
            <person name="Y."/>
            <person name="Liu"/>
            <person name="Q."/>
            <person name="Jiang"/>
            <person name="Q."/>
            <person name="Wang"/>
            <person name="X."/>
            <person name="Guo"/>
            <person name="Y."/>
            <person name="Yang"/>
            <person name="C."/>
            <person name="Wang"/>
            <person name="Y."/>
            <person name="Tian"/>
            <person name="F."/>
            <person name="Zhuang"/>
            <person name="G."/>
            <person name="Fan"/>
            <person name="Y."/>
            <person name="Gao"/>
            <person name="Q."/>
            <person name="Li"/>
            <person name="Y."/>
            <person name="Ju"/>
            <person name="Z."/>
            <person name="Li"/>
            <person name="J."/>
            <person name="Li"/>
            <person name="R."/>
            <person name="Hou"/>
            <person name="M."/>
            <person name="Yang"/>
            <person name="G."/>
            <person name="Liu"/>
            <person name="G."/>
            <person name="Liu"/>
            <person name="W."/>
            <person name="Guo"/>
            <person name="J."/>
            <person name="Pan"/>
            <person name="S."/>
            <person name="Fan"/>
            <person name="G."/>
            <person name="Zhang"/>
            <person name="W."/>
            <person name="Zhang"/>
            <person name="R."/>
            <person name="Yu"/>
            <person name="J."/>
            <person name="Zhang"/>
            <person name="X."/>
            <person name="Yin"/>
            <person name="Q."/>
            <person name="Ji"/>
            <person name="C."/>
            <person name="Jin"/>
            <person name="Y."/>
            <person name="Yue"/>
            <person name="G."/>
            <person name="Liu"/>
            <person name="M."/>
            <person name="Xu"/>
            <person name="J."/>
            <person name="Liu"/>
            <person name="S."/>
            <person name="Jordana"/>
            <person name="J."/>
            <person name="Noce"/>
            <person name="A."/>
            <person name="Amills"/>
            <person name="M."/>
            <person name="Wu"/>
            <person name="D.D."/>
            <person name="Li"/>
            <person name="S."/>
            <person name="Zhou"/>
            <person name="X. and Zhong"/>
            <person name="J."/>
        </authorList>
    </citation>
    <scope>NUCLEOTIDE SEQUENCE [LARGE SCALE GENOMIC DNA]</scope>
</reference>
<evidence type="ECO:0000256" key="6">
    <source>
        <dbReference type="ARBA" id="ARBA00023244"/>
    </source>
</evidence>
<evidence type="ECO:0000256" key="7">
    <source>
        <dbReference type="ARBA" id="ARBA00025628"/>
    </source>
</evidence>
<comment type="similarity">
    <text evidence="2 11">Belongs to the ALAD family.</text>
</comment>
<dbReference type="InterPro" id="IPR013785">
    <property type="entry name" value="Aldolase_TIM"/>
</dbReference>
<dbReference type="Pfam" id="PF00490">
    <property type="entry name" value="ALAD"/>
    <property type="match status" value="1"/>
</dbReference>
<dbReference type="PANTHER" id="PTHR11458">
    <property type="entry name" value="DELTA-AMINOLEVULINIC ACID DEHYDRATASE"/>
    <property type="match status" value="1"/>
</dbReference>
<evidence type="ECO:0000256" key="10">
    <source>
        <dbReference type="ARBA" id="ARBA00047651"/>
    </source>
</evidence>
<dbReference type="EC" id="4.2.1.24" evidence="3"/>
<keyword evidence="4" id="KW-0350">Heme biosynthesis</keyword>
<keyword evidence="6" id="KW-0627">Porphyrin biosynthesis</keyword>
<dbReference type="InterPro" id="IPR001731">
    <property type="entry name" value="ALAD"/>
</dbReference>
<reference evidence="12" key="3">
    <citation type="submission" date="2025-09" db="UniProtKB">
        <authorList>
            <consortium name="Ensembl"/>
        </authorList>
    </citation>
    <scope>IDENTIFICATION</scope>
</reference>
<evidence type="ECO:0000256" key="1">
    <source>
        <dbReference type="ARBA" id="ARBA00004694"/>
    </source>
</evidence>
<dbReference type="Proteomes" id="UP000694387">
    <property type="component" value="Chromosome 10"/>
</dbReference>
<evidence type="ECO:0000256" key="4">
    <source>
        <dbReference type="ARBA" id="ARBA00023133"/>
    </source>
</evidence>
<dbReference type="GO" id="GO:0008270">
    <property type="term" value="F:zinc ion binding"/>
    <property type="evidence" value="ECO:0007669"/>
    <property type="project" value="TreeGrafter"/>
</dbReference>
<dbReference type="SUPFAM" id="SSF51569">
    <property type="entry name" value="Aldolase"/>
    <property type="match status" value="1"/>
</dbReference>
<evidence type="ECO:0000313" key="12">
    <source>
        <dbReference type="Ensembl" id="ENSEASP00005058006.1"/>
    </source>
</evidence>
<evidence type="ECO:0000256" key="3">
    <source>
        <dbReference type="ARBA" id="ARBA00012053"/>
    </source>
</evidence>
<dbReference type="GO" id="GO:0004655">
    <property type="term" value="F:porphobilinogen synthase activity"/>
    <property type="evidence" value="ECO:0007669"/>
    <property type="project" value="UniProtKB-EC"/>
</dbReference>
<dbReference type="Gene3D" id="3.20.20.70">
    <property type="entry name" value="Aldolase class I"/>
    <property type="match status" value="1"/>
</dbReference>
<comment type="subunit">
    <text evidence="8">Homooctamer; active form. Homohexamer; low activity form.</text>
</comment>
<comment type="catalytic activity">
    <reaction evidence="10">
        <text>2 5-aminolevulinate = porphobilinogen + 2 H2O + H(+)</text>
        <dbReference type="Rhea" id="RHEA:24064"/>
        <dbReference type="ChEBI" id="CHEBI:15377"/>
        <dbReference type="ChEBI" id="CHEBI:15378"/>
        <dbReference type="ChEBI" id="CHEBI:58126"/>
        <dbReference type="ChEBI" id="CHEBI:356416"/>
        <dbReference type="EC" id="4.2.1.24"/>
    </reaction>
</comment>
<dbReference type="PRINTS" id="PR00144">
    <property type="entry name" value="DALDHYDRTASE"/>
</dbReference>
<evidence type="ECO:0000256" key="11">
    <source>
        <dbReference type="RuleBase" id="RU004161"/>
    </source>
</evidence>